<dbReference type="AlphaFoldDB" id="A0AAW0IAG8"/>
<gene>
    <name evidence="2" type="ORF">U0070_026550</name>
</gene>
<protein>
    <submittedName>
        <fullName evidence="2">Uncharacterized protein</fullName>
    </submittedName>
</protein>
<organism evidence="2 3">
    <name type="scientific">Myodes glareolus</name>
    <name type="common">Bank vole</name>
    <name type="synonym">Clethrionomys glareolus</name>
    <dbReference type="NCBI Taxonomy" id="447135"/>
    <lineage>
        <taxon>Eukaryota</taxon>
        <taxon>Metazoa</taxon>
        <taxon>Chordata</taxon>
        <taxon>Craniata</taxon>
        <taxon>Vertebrata</taxon>
        <taxon>Euteleostomi</taxon>
        <taxon>Mammalia</taxon>
        <taxon>Eutheria</taxon>
        <taxon>Euarchontoglires</taxon>
        <taxon>Glires</taxon>
        <taxon>Rodentia</taxon>
        <taxon>Myomorpha</taxon>
        <taxon>Muroidea</taxon>
        <taxon>Cricetidae</taxon>
        <taxon>Arvicolinae</taxon>
        <taxon>Myodes</taxon>
    </lineage>
</organism>
<dbReference type="Proteomes" id="UP001488838">
    <property type="component" value="Unassembled WGS sequence"/>
</dbReference>
<feature type="compositionally biased region" description="Basic and acidic residues" evidence="1">
    <location>
        <begin position="47"/>
        <end position="56"/>
    </location>
</feature>
<reference evidence="2 3" key="1">
    <citation type="journal article" date="2023" name="bioRxiv">
        <title>Conserved and derived expression patterns and positive selection on dental genes reveal complex evolutionary context of ever-growing rodent molars.</title>
        <authorList>
            <person name="Calamari Z.T."/>
            <person name="Song A."/>
            <person name="Cohen E."/>
            <person name="Akter M."/>
            <person name="Roy R.D."/>
            <person name="Hallikas O."/>
            <person name="Christensen M.M."/>
            <person name="Li P."/>
            <person name="Marangoni P."/>
            <person name="Jernvall J."/>
            <person name="Klein O.D."/>
        </authorList>
    </citation>
    <scope>NUCLEOTIDE SEQUENCE [LARGE SCALE GENOMIC DNA]</scope>
    <source>
        <strain evidence="2">V071</strain>
    </source>
</reference>
<proteinExistence type="predicted"/>
<evidence type="ECO:0000256" key="1">
    <source>
        <dbReference type="SAM" id="MobiDB-lite"/>
    </source>
</evidence>
<evidence type="ECO:0000313" key="2">
    <source>
        <dbReference type="EMBL" id="KAK7811210.1"/>
    </source>
</evidence>
<comment type="caution">
    <text evidence="2">The sequence shown here is derived from an EMBL/GenBank/DDBJ whole genome shotgun (WGS) entry which is preliminary data.</text>
</comment>
<keyword evidence="3" id="KW-1185">Reference proteome</keyword>
<feature type="region of interest" description="Disordered" evidence="1">
    <location>
        <begin position="31"/>
        <end position="83"/>
    </location>
</feature>
<accession>A0AAW0IAG8</accession>
<feature type="compositionally biased region" description="Polar residues" evidence="1">
    <location>
        <begin position="141"/>
        <end position="169"/>
    </location>
</feature>
<name>A0AAW0IAG8_MYOGA</name>
<feature type="compositionally biased region" description="Basic and acidic residues" evidence="1">
    <location>
        <begin position="68"/>
        <end position="83"/>
    </location>
</feature>
<dbReference type="EMBL" id="JBBHLL010000178">
    <property type="protein sequence ID" value="KAK7811210.1"/>
    <property type="molecule type" value="Genomic_DNA"/>
</dbReference>
<sequence length="285" mass="30784">MLATNVKTIMLKNIDKNKKGLTVRCNGLQDSWDGPAGKLTGNLHLAMDGDRDRDPRQSTGLSSLGPNEEQKEGEHEQGSQDHDGLAVECYPQQETPFYKLYRINSSQILNSGDRSPLLTTAGHTSPSGDRSLLFTMARLPSESTVSSQQNQPVQRGRHSTSSAEAQSRSLAPEEPYLTGGSTRGSDWLVVGGILAMAPAHLLLSGWNSSALKQGQLVLQGHRRQKGDTLWIELLSTEIGTAGIPRTQETKGRQWGQGSILRNTEDPAAEAEGGVFGTLKATLLLC</sequence>
<evidence type="ECO:0000313" key="3">
    <source>
        <dbReference type="Proteomes" id="UP001488838"/>
    </source>
</evidence>
<feature type="region of interest" description="Disordered" evidence="1">
    <location>
        <begin position="140"/>
        <end position="178"/>
    </location>
</feature>